<dbReference type="EMBL" id="WMBA01000044">
    <property type="protein sequence ID" value="MTD57147.1"/>
    <property type="molecule type" value="Genomic_DNA"/>
</dbReference>
<evidence type="ECO:0000313" key="2">
    <source>
        <dbReference type="EMBL" id="MTD57147.1"/>
    </source>
</evidence>
<accession>A0A6N7YVP4</accession>
<dbReference type="RefSeq" id="WP_154759289.1">
    <property type="nucleotide sequence ID" value="NZ_WMBA01000044.1"/>
</dbReference>
<proteinExistence type="predicted"/>
<reference evidence="2 3" key="1">
    <citation type="submission" date="2019-11" db="EMBL/GenBank/DDBJ databases">
        <title>Draft genome of Amycolatopsis RM579.</title>
        <authorList>
            <person name="Duangmal K."/>
            <person name="Mingma R."/>
        </authorList>
    </citation>
    <scope>NUCLEOTIDE SEQUENCE [LARGE SCALE GENOMIC DNA]</scope>
    <source>
        <strain evidence="2 3">RM579</strain>
    </source>
</reference>
<evidence type="ECO:0000256" key="1">
    <source>
        <dbReference type="SAM" id="Phobius"/>
    </source>
</evidence>
<dbReference type="OrthoDB" id="3704501at2"/>
<comment type="caution">
    <text evidence="2">The sequence shown here is derived from an EMBL/GenBank/DDBJ whole genome shotgun (WGS) entry which is preliminary data.</text>
</comment>
<keyword evidence="1" id="KW-0472">Membrane</keyword>
<organism evidence="2 3">
    <name type="scientific">Amycolatopsis pithecellobii</name>
    <dbReference type="NCBI Taxonomy" id="664692"/>
    <lineage>
        <taxon>Bacteria</taxon>
        <taxon>Bacillati</taxon>
        <taxon>Actinomycetota</taxon>
        <taxon>Actinomycetes</taxon>
        <taxon>Pseudonocardiales</taxon>
        <taxon>Pseudonocardiaceae</taxon>
        <taxon>Amycolatopsis</taxon>
    </lineage>
</organism>
<name>A0A6N7YVP4_9PSEU</name>
<keyword evidence="1" id="KW-0812">Transmembrane</keyword>
<gene>
    <name evidence="2" type="ORF">GKO32_24670</name>
</gene>
<keyword evidence="3" id="KW-1185">Reference proteome</keyword>
<dbReference type="AlphaFoldDB" id="A0A6N7YVP4"/>
<sequence>MMPLRGSLPAQNPGGQHAGLLRDLAESDIARWQVLCRADRGGLSLHGDLVVDEGRALPSYLNPTSHGLINNGLLSVAPRHVPNGRTSVRVELTDAGRAELARLTSERQHSIQRNVRSSSVSTDLCHRLKESTMWEWILVILCALVFVIRIGYLLFDRPSPFGTDAQQRERARK</sequence>
<dbReference type="Proteomes" id="UP000440096">
    <property type="component" value="Unassembled WGS sequence"/>
</dbReference>
<keyword evidence="1" id="KW-1133">Transmembrane helix</keyword>
<feature type="transmembrane region" description="Helical" evidence="1">
    <location>
        <begin position="136"/>
        <end position="155"/>
    </location>
</feature>
<protein>
    <submittedName>
        <fullName evidence="2">Uncharacterized protein</fullName>
    </submittedName>
</protein>
<evidence type="ECO:0000313" key="3">
    <source>
        <dbReference type="Proteomes" id="UP000440096"/>
    </source>
</evidence>